<dbReference type="InterPro" id="IPR043573">
    <property type="entry name" value="Fig4-like"/>
</dbReference>
<feature type="compositionally biased region" description="Acidic residues" evidence="4">
    <location>
        <begin position="111"/>
        <end position="121"/>
    </location>
</feature>
<evidence type="ECO:0000313" key="6">
    <source>
        <dbReference type="EMBL" id="KAJ5329485.1"/>
    </source>
</evidence>
<dbReference type="Pfam" id="PF02383">
    <property type="entry name" value="Syja_N"/>
    <property type="match status" value="1"/>
</dbReference>
<evidence type="ECO:0000256" key="2">
    <source>
        <dbReference type="ARBA" id="ARBA00022801"/>
    </source>
</evidence>
<dbReference type="InterPro" id="IPR002013">
    <property type="entry name" value="SAC_dom"/>
</dbReference>
<protein>
    <recommendedName>
        <fullName evidence="5">SAC domain-containing protein</fullName>
    </recommendedName>
</protein>
<comment type="caution">
    <text evidence="6">The sequence shown here is derived from an EMBL/GenBank/DDBJ whole genome shotgun (WGS) entry which is preliminary data.</text>
</comment>
<gene>
    <name evidence="6" type="ORF">N7452_009875</name>
</gene>
<dbReference type="PANTHER" id="PTHR45738:SF5">
    <property type="entry name" value="POLYPHOSPHOINOSITIDE PHOSPHATASE"/>
    <property type="match status" value="1"/>
</dbReference>
<keyword evidence="3" id="KW-0472">Membrane</keyword>
<feature type="domain" description="SAC" evidence="5">
    <location>
        <begin position="296"/>
        <end position="655"/>
    </location>
</feature>
<evidence type="ECO:0000256" key="1">
    <source>
        <dbReference type="ARBA" id="ARBA00004308"/>
    </source>
</evidence>
<comment type="subcellular location">
    <subcellularLocation>
        <location evidence="1">Endomembrane system</location>
    </subcellularLocation>
</comment>
<evidence type="ECO:0000313" key="7">
    <source>
        <dbReference type="Proteomes" id="UP001147695"/>
    </source>
</evidence>
<reference evidence="6" key="2">
    <citation type="journal article" date="2023" name="IMA Fungus">
        <title>Comparative genomic study of the Penicillium genus elucidates a diverse pangenome and 15 lateral gene transfer events.</title>
        <authorList>
            <person name="Petersen C."/>
            <person name="Sorensen T."/>
            <person name="Nielsen M.R."/>
            <person name="Sondergaard T.E."/>
            <person name="Sorensen J.L."/>
            <person name="Fitzpatrick D.A."/>
            <person name="Frisvad J.C."/>
            <person name="Nielsen K.L."/>
        </authorList>
    </citation>
    <scope>NUCLEOTIDE SEQUENCE</scope>
    <source>
        <strain evidence="6">IBT 35673</strain>
    </source>
</reference>
<dbReference type="PROSITE" id="PS50275">
    <property type="entry name" value="SAC"/>
    <property type="match status" value="1"/>
</dbReference>
<dbReference type="GO" id="GO:0046856">
    <property type="term" value="P:phosphatidylinositol dephosphorylation"/>
    <property type="evidence" value="ECO:0007669"/>
    <property type="project" value="InterPro"/>
</dbReference>
<feature type="compositionally biased region" description="Polar residues" evidence="4">
    <location>
        <begin position="63"/>
        <end position="79"/>
    </location>
</feature>
<feature type="compositionally biased region" description="Polar residues" evidence="4">
    <location>
        <begin position="849"/>
        <end position="869"/>
    </location>
</feature>
<feature type="compositionally biased region" description="Low complexity" evidence="4">
    <location>
        <begin position="839"/>
        <end position="848"/>
    </location>
</feature>
<dbReference type="Proteomes" id="UP001147695">
    <property type="component" value="Unassembled WGS sequence"/>
</dbReference>
<feature type="region of interest" description="Disordered" evidence="4">
    <location>
        <begin position="821"/>
        <end position="874"/>
    </location>
</feature>
<accession>A0A9W9Q9Q4</accession>
<feature type="region of interest" description="Disordered" evidence="4">
    <location>
        <begin position="45"/>
        <end position="151"/>
    </location>
</feature>
<dbReference type="PANTHER" id="PTHR45738">
    <property type="entry name" value="POLYPHOSPHOINOSITIDE PHOSPHATASE"/>
    <property type="match status" value="1"/>
</dbReference>
<name>A0A9W9Q9Q4_PENBR</name>
<evidence type="ECO:0000256" key="3">
    <source>
        <dbReference type="ARBA" id="ARBA00023136"/>
    </source>
</evidence>
<evidence type="ECO:0000256" key="4">
    <source>
        <dbReference type="SAM" id="MobiDB-lite"/>
    </source>
</evidence>
<sequence length="1032" mass="117938">MWGPLNFTSFCKLSRLHIWSHLWEMESFDDVPLIGPVTHETSFHNDHLPISSNPSDGPAKSELTATPASTIASGNISSSRIERTDDPRLRADSDVTSEFPPYAQLGPRIGEDEEGDGEDEEPRVATSFEREASTSMAQKHRSTSDNPEDEGVNRMHKFTLYETATRFYMIGINLAETRFRILKIDRTSESGELGITEDDVVYNKREMAQLLDAIDDGNKSSGGLNQKCSAWALLGFIKLTGAYYMLLVTKRSQVAIIGGHNVYQIDETELIPLTMSESSQFKAESHPEEARYIAILNNLDLSKSFYFSYSYDITRTLQHNICRERNLDQQGHPQPFSQDYHSMFIWNHHLLTPAYETIKNPYEWCLPIIHGYVDQSKMSVYGRLVYITIIARRSRFFAGARFLKRGANDLGYVANDVETEQIICEQITTSFHAAGPALHANPHYTSFVQHRGSIPLHWTQESTGVSPKPAIELNLVDPFYTAAALHFDNLFERYGAPVYILNLVKSRERTPRESILLKEFTDAVSYLNQFLPEDKKLIYQAWDMSRASKSRDQDVIEVLEDIAGDIIPKVGFFKNGEDPESGLRMQNGVARTNCIDCLDRTNAAQFVIGKRALGYQLHALGIIDKTTVEYDSDAVNLFTNMWHDHGDSIAIQYGGSHLVNTMATYRKINQWSSQSRDMVESFKRFYNNSFLDAQRQEAYNLFLGNYIFSQGTPMLWDLPSDYYLHHTNPRSHREKKRPSYISWFTPEHLKEREMPPRPFHPKEPLSHYDDFWLEYYRPLALSSLQKNFSWKMNSTSRYLPPVRPGHPVPDLSPFVPRIPPEQTQRERVPQRSVKIQEPSVSRSRASSSTVPIAQAEQTWAHQPPSSSKNPPVAGIIKEPTFEFNQTAKVPPIDVPSTQSNPSKAQMTQWTLGQLVSDALNPSVTEAEQEEYKRYINHPLQLPLVVTSEDEMTAASLQDNGYNLDFFEYVNRCNVEESALKGVAEESLADYAEFLNISEEGLTVSSEDYEKKRYKRYRQWLRGKSLFKQRVDA</sequence>
<dbReference type="EMBL" id="JAPZBQ010000005">
    <property type="protein sequence ID" value="KAJ5329485.1"/>
    <property type="molecule type" value="Genomic_DNA"/>
</dbReference>
<feature type="compositionally biased region" description="Basic and acidic residues" evidence="4">
    <location>
        <begin position="80"/>
        <end position="93"/>
    </location>
</feature>
<organism evidence="6 7">
    <name type="scientific">Penicillium brevicompactum</name>
    <dbReference type="NCBI Taxonomy" id="5074"/>
    <lineage>
        <taxon>Eukaryota</taxon>
        <taxon>Fungi</taxon>
        <taxon>Dikarya</taxon>
        <taxon>Ascomycota</taxon>
        <taxon>Pezizomycotina</taxon>
        <taxon>Eurotiomycetes</taxon>
        <taxon>Eurotiomycetidae</taxon>
        <taxon>Eurotiales</taxon>
        <taxon>Aspergillaceae</taxon>
        <taxon>Penicillium</taxon>
    </lineage>
</organism>
<evidence type="ECO:0000259" key="5">
    <source>
        <dbReference type="PROSITE" id="PS50275"/>
    </source>
</evidence>
<reference evidence="6" key="1">
    <citation type="submission" date="2022-12" db="EMBL/GenBank/DDBJ databases">
        <authorList>
            <person name="Petersen C."/>
        </authorList>
    </citation>
    <scope>NUCLEOTIDE SEQUENCE</scope>
    <source>
        <strain evidence="6">IBT 35673</strain>
    </source>
</reference>
<keyword evidence="2" id="KW-0378">Hydrolase</keyword>
<dbReference type="AlphaFoldDB" id="A0A9W9Q9Q4"/>
<dbReference type="GO" id="GO:0043813">
    <property type="term" value="F:phosphatidylinositol-3,5-bisphosphate 5-phosphatase activity"/>
    <property type="evidence" value="ECO:0007669"/>
    <property type="project" value="InterPro"/>
</dbReference>
<dbReference type="GO" id="GO:0012505">
    <property type="term" value="C:endomembrane system"/>
    <property type="evidence" value="ECO:0007669"/>
    <property type="project" value="UniProtKB-SubCell"/>
</dbReference>
<proteinExistence type="predicted"/>